<keyword evidence="1" id="KW-0472">Membrane</keyword>
<dbReference type="NCBIfam" id="TIGR00278">
    <property type="entry name" value="membrane protein insertion efficiency factor YidD"/>
    <property type="match status" value="1"/>
</dbReference>
<dbReference type="PANTHER" id="PTHR33383">
    <property type="entry name" value="MEMBRANE PROTEIN INSERTION EFFICIENCY FACTOR-RELATED"/>
    <property type="match status" value="1"/>
</dbReference>
<dbReference type="Pfam" id="PF01809">
    <property type="entry name" value="YidD"/>
    <property type="match status" value="1"/>
</dbReference>
<dbReference type="EMBL" id="MHLX01000036">
    <property type="protein sequence ID" value="OGZ18447.1"/>
    <property type="molecule type" value="Genomic_DNA"/>
</dbReference>
<sequence>MKNKITKSAVLGMISLYKGFISPALGNNCRFYPSCSSYAHQAVEKYGTFKGLQKGFLRILKCNPFNKGGIDLP</sequence>
<dbReference type="AlphaFoldDB" id="A0A1G2DY22"/>
<comment type="caution">
    <text evidence="2">The sequence shown here is derived from an EMBL/GenBank/DDBJ whole genome shotgun (WGS) entry which is preliminary data.</text>
</comment>
<dbReference type="PANTHER" id="PTHR33383:SF1">
    <property type="entry name" value="MEMBRANE PROTEIN INSERTION EFFICIENCY FACTOR-RELATED"/>
    <property type="match status" value="1"/>
</dbReference>
<protein>
    <recommendedName>
        <fullName evidence="1">Putative membrane protein insertion efficiency factor</fullName>
    </recommendedName>
</protein>
<accession>A0A1G2DY22</accession>
<evidence type="ECO:0000313" key="2">
    <source>
        <dbReference type="EMBL" id="OGZ18447.1"/>
    </source>
</evidence>
<comment type="subcellular location">
    <subcellularLocation>
        <location evidence="1">Cell membrane</location>
        <topology evidence="1">Peripheral membrane protein</topology>
        <orientation evidence="1">Cytoplasmic side</orientation>
    </subcellularLocation>
</comment>
<dbReference type="InterPro" id="IPR002696">
    <property type="entry name" value="Membr_insert_effic_factor_YidD"/>
</dbReference>
<dbReference type="HAMAP" id="MF_00386">
    <property type="entry name" value="UPF0161_YidD"/>
    <property type="match status" value="1"/>
</dbReference>
<dbReference type="Proteomes" id="UP000176662">
    <property type="component" value="Unassembled WGS sequence"/>
</dbReference>
<dbReference type="SMART" id="SM01234">
    <property type="entry name" value="Haemolytic"/>
    <property type="match status" value="1"/>
</dbReference>
<comment type="function">
    <text evidence="1">Could be involved in insertion of integral membrane proteins into the membrane.</text>
</comment>
<dbReference type="GO" id="GO:0005886">
    <property type="term" value="C:plasma membrane"/>
    <property type="evidence" value="ECO:0007669"/>
    <property type="project" value="UniProtKB-SubCell"/>
</dbReference>
<reference evidence="2 3" key="1">
    <citation type="journal article" date="2016" name="Nat. Commun.">
        <title>Thousands of microbial genomes shed light on interconnected biogeochemical processes in an aquifer system.</title>
        <authorList>
            <person name="Anantharaman K."/>
            <person name="Brown C.T."/>
            <person name="Hug L.A."/>
            <person name="Sharon I."/>
            <person name="Castelle C.J."/>
            <person name="Probst A.J."/>
            <person name="Thomas B.C."/>
            <person name="Singh A."/>
            <person name="Wilkins M.J."/>
            <person name="Karaoz U."/>
            <person name="Brodie E.L."/>
            <person name="Williams K.H."/>
            <person name="Hubbard S.S."/>
            <person name="Banfield J.F."/>
        </authorList>
    </citation>
    <scope>NUCLEOTIDE SEQUENCE [LARGE SCALE GENOMIC DNA]</scope>
</reference>
<keyword evidence="1" id="KW-1003">Cell membrane</keyword>
<evidence type="ECO:0000313" key="3">
    <source>
        <dbReference type="Proteomes" id="UP000176662"/>
    </source>
</evidence>
<organism evidence="2 3">
    <name type="scientific">Candidatus Nealsonbacteria bacterium RBG_13_38_11</name>
    <dbReference type="NCBI Taxonomy" id="1801662"/>
    <lineage>
        <taxon>Bacteria</taxon>
        <taxon>Candidatus Nealsoniibacteriota</taxon>
    </lineage>
</organism>
<gene>
    <name evidence="2" type="ORF">A2Z68_01510</name>
</gene>
<comment type="similarity">
    <text evidence="1">Belongs to the UPF0161 family.</text>
</comment>
<proteinExistence type="inferred from homology"/>
<name>A0A1G2DY22_9BACT</name>
<evidence type="ECO:0000256" key="1">
    <source>
        <dbReference type="HAMAP-Rule" id="MF_00386"/>
    </source>
</evidence>